<feature type="transmembrane region" description="Helical" evidence="6">
    <location>
        <begin position="110"/>
        <end position="131"/>
    </location>
</feature>
<feature type="domain" description="DUF2179" evidence="7">
    <location>
        <begin position="225"/>
        <end position="278"/>
    </location>
</feature>
<reference evidence="8" key="1">
    <citation type="submission" date="2021-06" db="EMBL/GenBank/DDBJ databases">
        <title>Description of novel taxa of the family Lachnospiraceae.</title>
        <authorList>
            <person name="Chaplin A.V."/>
            <person name="Sokolova S.R."/>
            <person name="Pikina A.P."/>
            <person name="Korzhanova M."/>
            <person name="Belova V."/>
            <person name="Korostin D."/>
            <person name="Efimov B.A."/>
        </authorList>
    </citation>
    <scope>NUCLEOTIDE SEQUENCE</scope>
    <source>
        <strain evidence="8">ASD5720</strain>
    </source>
</reference>
<name>A0A949NHN8_9FIRM</name>
<organism evidence="8 9">
    <name type="scientific">Diplocloster agilis</name>
    <dbReference type="NCBI Taxonomy" id="2850323"/>
    <lineage>
        <taxon>Bacteria</taxon>
        <taxon>Bacillati</taxon>
        <taxon>Bacillota</taxon>
        <taxon>Clostridia</taxon>
        <taxon>Lachnospirales</taxon>
        <taxon>Lachnospiraceae</taxon>
        <taxon>Diplocloster</taxon>
    </lineage>
</organism>
<protein>
    <submittedName>
        <fullName evidence="8">YitT family protein</fullName>
    </submittedName>
</protein>
<proteinExistence type="predicted"/>
<dbReference type="Gene3D" id="3.30.70.120">
    <property type="match status" value="1"/>
</dbReference>
<evidence type="ECO:0000256" key="6">
    <source>
        <dbReference type="SAM" id="Phobius"/>
    </source>
</evidence>
<evidence type="ECO:0000256" key="4">
    <source>
        <dbReference type="ARBA" id="ARBA00022989"/>
    </source>
</evidence>
<comment type="caution">
    <text evidence="8">The sequence shown here is derived from an EMBL/GenBank/DDBJ whole genome shotgun (WGS) entry which is preliminary data.</text>
</comment>
<evidence type="ECO:0000256" key="2">
    <source>
        <dbReference type="ARBA" id="ARBA00022475"/>
    </source>
</evidence>
<dbReference type="AlphaFoldDB" id="A0A949NHN8"/>
<keyword evidence="4 6" id="KW-1133">Transmembrane helix</keyword>
<evidence type="ECO:0000256" key="5">
    <source>
        <dbReference type="ARBA" id="ARBA00023136"/>
    </source>
</evidence>
<keyword evidence="3 6" id="KW-0812">Transmembrane</keyword>
<dbReference type="CDD" id="cd16380">
    <property type="entry name" value="YitT_C"/>
    <property type="match status" value="1"/>
</dbReference>
<keyword evidence="2" id="KW-1003">Cell membrane</keyword>
<dbReference type="Proteomes" id="UP000712157">
    <property type="component" value="Unassembled WGS sequence"/>
</dbReference>
<feature type="transmembrane region" description="Helical" evidence="6">
    <location>
        <begin position="14"/>
        <end position="32"/>
    </location>
</feature>
<evidence type="ECO:0000313" key="8">
    <source>
        <dbReference type="EMBL" id="MBU9736440.1"/>
    </source>
</evidence>
<dbReference type="GO" id="GO:0005886">
    <property type="term" value="C:plasma membrane"/>
    <property type="evidence" value="ECO:0007669"/>
    <property type="project" value="UniProtKB-SubCell"/>
</dbReference>
<dbReference type="Pfam" id="PF10035">
    <property type="entry name" value="DUF2179"/>
    <property type="match status" value="1"/>
</dbReference>
<dbReference type="InterPro" id="IPR019264">
    <property type="entry name" value="DUF2179"/>
</dbReference>
<comment type="subcellular location">
    <subcellularLocation>
        <location evidence="1">Cell membrane</location>
        <topology evidence="1">Multi-pass membrane protein</topology>
    </subcellularLocation>
</comment>
<feature type="transmembrane region" description="Helical" evidence="6">
    <location>
        <begin position="152"/>
        <end position="171"/>
    </location>
</feature>
<evidence type="ECO:0000256" key="3">
    <source>
        <dbReference type="ARBA" id="ARBA00022692"/>
    </source>
</evidence>
<dbReference type="InterPro" id="IPR051461">
    <property type="entry name" value="UPF0750_membrane"/>
</dbReference>
<feature type="transmembrane region" description="Helical" evidence="6">
    <location>
        <begin position="76"/>
        <end position="98"/>
    </location>
</feature>
<gene>
    <name evidence="8" type="ORF">KTH89_07820</name>
</gene>
<dbReference type="InterPro" id="IPR015867">
    <property type="entry name" value="N-reg_PII/ATP_PRibTrfase_C"/>
</dbReference>
<dbReference type="PANTHER" id="PTHR33545">
    <property type="entry name" value="UPF0750 MEMBRANE PROTEIN YITT-RELATED"/>
    <property type="match status" value="1"/>
</dbReference>
<evidence type="ECO:0000256" key="1">
    <source>
        <dbReference type="ARBA" id="ARBA00004651"/>
    </source>
</evidence>
<dbReference type="Pfam" id="PF02588">
    <property type="entry name" value="YitT_membrane"/>
    <property type="match status" value="1"/>
</dbReference>
<dbReference type="PIRSF" id="PIRSF006483">
    <property type="entry name" value="Membrane_protein_YitT"/>
    <property type="match status" value="1"/>
</dbReference>
<feature type="transmembrane region" description="Helical" evidence="6">
    <location>
        <begin position="177"/>
        <end position="196"/>
    </location>
</feature>
<dbReference type="PANTHER" id="PTHR33545:SF5">
    <property type="entry name" value="UPF0750 MEMBRANE PROTEIN YITT"/>
    <property type="match status" value="1"/>
</dbReference>
<dbReference type="InterPro" id="IPR003740">
    <property type="entry name" value="YitT"/>
</dbReference>
<evidence type="ECO:0000313" key="9">
    <source>
        <dbReference type="Proteomes" id="UP000712157"/>
    </source>
</evidence>
<keyword evidence="9" id="KW-1185">Reference proteome</keyword>
<sequence>MDNSKHIKKSIQSYLYITAAAFIYSAGISLFLDPNGLAPGGMSGLAIICSHITGWKTGTWFFLFNIPVVALGIWKFGVKFILSTFYAVAAISACTNLFSRIGSVTGNPLLASITGAFLVPVGMGIIFKAGATTGGTDIIVKLLRIRFPHLKTGKIFLMTDAVIVTLSGIIFRDLDKALFAGIAVLINSFILDMVLYGKDEAKLVYIISDSARHITDRVLRELEIGVTYLKGQGAYTNTEKQVILCVLKKRYYPRLEEIVKQTDPGAFLIISSANEIYGEGYKNIYGEKL</sequence>
<dbReference type="EMBL" id="JAHQCW010000009">
    <property type="protein sequence ID" value="MBU9736440.1"/>
    <property type="molecule type" value="Genomic_DNA"/>
</dbReference>
<feature type="transmembrane region" description="Helical" evidence="6">
    <location>
        <begin position="44"/>
        <end position="64"/>
    </location>
</feature>
<accession>A0A949NHN8</accession>
<evidence type="ECO:0000259" key="7">
    <source>
        <dbReference type="Pfam" id="PF10035"/>
    </source>
</evidence>
<dbReference type="RefSeq" id="WP_238721295.1">
    <property type="nucleotide sequence ID" value="NZ_JAHQCW010000009.1"/>
</dbReference>
<keyword evidence="5 6" id="KW-0472">Membrane</keyword>